<dbReference type="Proteomes" id="UP000321057">
    <property type="component" value="Unassembled WGS sequence"/>
</dbReference>
<name>A0ABQ0XYW1_STAGA</name>
<gene>
    <name evidence="1" type="ORF">SGA02_03950</name>
</gene>
<evidence type="ECO:0000313" key="2">
    <source>
        <dbReference type="Proteomes" id="UP000321057"/>
    </source>
</evidence>
<evidence type="ECO:0008006" key="3">
    <source>
        <dbReference type="Google" id="ProtNLM"/>
    </source>
</evidence>
<keyword evidence="2" id="KW-1185">Reference proteome</keyword>
<proteinExistence type="predicted"/>
<evidence type="ECO:0000313" key="1">
    <source>
        <dbReference type="EMBL" id="GEQ04567.1"/>
    </source>
</evidence>
<dbReference type="EMBL" id="BKAX01000001">
    <property type="protein sequence ID" value="GEQ04567.1"/>
    <property type="molecule type" value="Genomic_DNA"/>
</dbReference>
<reference evidence="1 2" key="1">
    <citation type="submission" date="2019-07" db="EMBL/GenBank/DDBJ databases">
        <title>Whole genome shotgun sequence of Staphylococcus gallinarum NBRC 109767.</title>
        <authorList>
            <person name="Hosoyama A."/>
            <person name="Uohara A."/>
            <person name="Ohji S."/>
            <person name="Ichikawa N."/>
        </authorList>
    </citation>
    <scope>NUCLEOTIDE SEQUENCE [LARGE SCALE GENOMIC DNA]</scope>
    <source>
        <strain evidence="1 2">NBRC 109767</strain>
    </source>
</reference>
<sequence length="132" mass="15839">MIDILEYLKGLIESDKYLKTILGDRIYYYEPTENTNTDNIFIILTPITDTPSDYVSDTYLSEIYTFQIDVEGYNRMDVVNVVKKIRHLLWENNLYQASSQLDLYSDVNKRYVMSRRYKGIPKNQYYKHEHIE</sequence>
<protein>
    <recommendedName>
        <fullName evidence="3">DUF3168 domain-containing protein</fullName>
    </recommendedName>
</protein>
<organism evidence="1 2">
    <name type="scientific">Staphylococcus gallinarum</name>
    <dbReference type="NCBI Taxonomy" id="1293"/>
    <lineage>
        <taxon>Bacteria</taxon>
        <taxon>Bacillati</taxon>
        <taxon>Bacillota</taxon>
        <taxon>Bacilli</taxon>
        <taxon>Bacillales</taxon>
        <taxon>Staphylococcaceae</taxon>
        <taxon>Staphylococcus</taxon>
    </lineage>
</organism>
<comment type="caution">
    <text evidence="1">The sequence shown here is derived from an EMBL/GenBank/DDBJ whole genome shotgun (WGS) entry which is preliminary data.</text>
</comment>
<accession>A0ABQ0XYW1</accession>